<dbReference type="InterPro" id="IPR005467">
    <property type="entry name" value="His_kinase_dom"/>
</dbReference>
<keyword evidence="7" id="KW-0902">Two-component regulatory system</keyword>
<feature type="domain" description="Histidine kinase" evidence="10">
    <location>
        <begin position="236"/>
        <end position="453"/>
    </location>
</feature>
<keyword evidence="6 12" id="KW-0418">Kinase</keyword>
<comment type="caution">
    <text evidence="12">The sequence shown here is derived from an EMBL/GenBank/DDBJ whole genome shotgun (WGS) entry which is preliminary data.</text>
</comment>
<dbReference type="Gene3D" id="3.30.450.20">
    <property type="entry name" value="PAS domain"/>
    <property type="match status" value="1"/>
</dbReference>
<proteinExistence type="predicted"/>
<dbReference type="CDD" id="cd00082">
    <property type="entry name" value="HisKA"/>
    <property type="match status" value="1"/>
</dbReference>
<evidence type="ECO:0000256" key="6">
    <source>
        <dbReference type="ARBA" id="ARBA00022777"/>
    </source>
</evidence>
<dbReference type="InterPro" id="IPR035965">
    <property type="entry name" value="PAS-like_dom_sf"/>
</dbReference>
<evidence type="ECO:0000256" key="4">
    <source>
        <dbReference type="ARBA" id="ARBA00022553"/>
    </source>
</evidence>
<dbReference type="InterPro" id="IPR036890">
    <property type="entry name" value="HATPase_C_sf"/>
</dbReference>
<dbReference type="PRINTS" id="PR00344">
    <property type="entry name" value="BCTRLSENSOR"/>
</dbReference>
<dbReference type="Gene3D" id="1.10.287.130">
    <property type="match status" value="1"/>
</dbReference>
<reference evidence="13" key="1">
    <citation type="journal article" date="2019" name="Int. J. Syst. Evol. Microbiol.">
        <title>The Global Catalogue of Microorganisms (GCM) 10K type strain sequencing project: providing services to taxonomists for standard genome sequencing and annotation.</title>
        <authorList>
            <consortium name="The Broad Institute Genomics Platform"/>
            <consortium name="The Broad Institute Genome Sequencing Center for Infectious Disease"/>
            <person name="Wu L."/>
            <person name="Ma J."/>
        </authorList>
    </citation>
    <scope>NUCLEOTIDE SEQUENCE [LARGE SCALE GENOMIC DNA]</scope>
    <source>
        <strain evidence="13">CCUG 71848</strain>
    </source>
</reference>
<gene>
    <name evidence="12" type="ORF">ACFQ22_01125</name>
</gene>
<dbReference type="GO" id="GO:0016301">
    <property type="term" value="F:kinase activity"/>
    <property type="evidence" value="ECO:0007669"/>
    <property type="project" value="UniProtKB-KW"/>
</dbReference>
<feature type="transmembrane region" description="Helical" evidence="9">
    <location>
        <begin position="12"/>
        <end position="29"/>
    </location>
</feature>
<dbReference type="PROSITE" id="PS50112">
    <property type="entry name" value="PAS"/>
    <property type="match status" value="1"/>
</dbReference>
<evidence type="ECO:0000256" key="3">
    <source>
        <dbReference type="ARBA" id="ARBA00012438"/>
    </source>
</evidence>
<evidence type="ECO:0000313" key="13">
    <source>
        <dbReference type="Proteomes" id="UP001597156"/>
    </source>
</evidence>
<evidence type="ECO:0000256" key="2">
    <source>
        <dbReference type="ARBA" id="ARBA00004370"/>
    </source>
</evidence>
<dbReference type="InterPro" id="IPR004358">
    <property type="entry name" value="Sig_transdc_His_kin-like_C"/>
</dbReference>
<name>A0ABW3PKV3_9LACO</name>
<accession>A0ABW3PKV3</accession>
<dbReference type="SMART" id="SM00388">
    <property type="entry name" value="HisKA"/>
    <property type="match status" value="1"/>
</dbReference>
<dbReference type="Pfam" id="PF00512">
    <property type="entry name" value="HisKA"/>
    <property type="match status" value="1"/>
</dbReference>
<keyword evidence="8 9" id="KW-0472">Membrane</keyword>
<dbReference type="EMBL" id="JBHTLH010000004">
    <property type="protein sequence ID" value="MFD1123966.1"/>
    <property type="molecule type" value="Genomic_DNA"/>
</dbReference>
<keyword evidence="4" id="KW-0597">Phosphoprotein</keyword>
<dbReference type="SUPFAM" id="SSF47384">
    <property type="entry name" value="Homodimeric domain of signal transducing histidine kinase"/>
    <property type="match status" value="1"/>
</dbReference>
<evidence type="ECO:0000256" key="8">
    <source>
        <dbReference type="ARBA" id="ARBA00023136"/>
    </source>
</evidence>
<evidence type="ECO:0000256" key="9">
    <source>
        <dbReference type="SAM" id="Phobius"/>
    </source>
</evidence>
<protein>
    <recommendedName>
        <fullName evidence="3">histidine kinase</fullName>
        <ecNumber evidence="3">2.7.13.3</ecNumber>
    </recommendedName>
</protein>
<dbReference type="InterPro" id="IPR036097">
    <property type="entry name" value="HisK_dim/P_sf"/>
</dbReference>
<evidence type="ECO:0000313" key="12">
    <source>
        <dbReference type="EMBL" id="MFD1123966.1"/>
    </source>
</evidence>
<dbReference type="PANTHER" id="PTHR45453">
    <property type="entry name" value="PHOSPHATE REGULON SENSOR PROTEIN PHOR"/>
    <property type="match status" value="1"/>
</dbReference>
<evidence type="ECO:0000259" key="11">
    <source>
        <dbReference type="PROSITE" id="PS50112"/>
    </source>
</evidence>
<dbReference type="CDD" id="cd00075">
    <property type="entry name" value="HATPase"/>
    <property type="match status" value="1"/>
</dbReference>
<dbReference type="SMART" id="SM00387">
    <property type="entry name" value="HATPase_c"/>
    <property type="match status" value="1"/>
</dbReference>
<dbReference type="InterPro" id="IPR003661">
    <property type="entry name" value="HisK_dim/P_dom"/>
</dbReference>
<dbReference type="EC" id="2.7.13.3" evidence="3"/>
<dbReference type="SUPFAM" id="SSF55785">
    <property type="entry name" value="PYP-like sensor domain (PAS domain)"/>
    <property type="match status" value="1"/>
</dbReference>
<organism evidence="12 13">
    <name type="scientific">Lentilactobacillus raoultii</name>
    <dbReference type="NCBI Taxonomy" id="1987503"/>
    <lineage>
        <taxon>Bacteria</taxon>
        <taxon>Bacillati</taxon>
        <taxon>Bacillota</taxon>
        <taxon>Bacilli</taxon>
        <taxon>Lactobacillales</taxon>
        <taxon>Lactobacillaceae</taxon>
        <taxon>Lentilactobacillus</taxon>
    </lineage>
</organism>
<evidence type="ECO:0000256" key="1">
    <source>
        <dbReference type="ARBA" id="ARBA00000085"/>
    </source>
</evidence>
<keyword evidence="13" id="KW-1185">Reference proteome</keyword>
<evidence type="ECO:0000256" key="7">
    <source>
        <dbReference type="ARBA" id="ARBA00023012"/>
    </source>
</evidence>
<sequence>MTLSKAYQQILVILGLSIFTTVTLFYGFLKNNREWLFFSLVVALGLVLAIIQATIDFRKNEKVRRQLEYMAKNIVSHQPVAPLFVRPGNPYKQIADQLTELQSRQQDENKTIKNSNTELVTILSSLPVGIMVIDSSQDVIFANHQMASMIGRRILNQPHSYSQDIRNYQLISMIERTFDDHESQHAEIRSVGDQPATWDTSVIYNQLENDFHVSVIMYDISDIINVKQMQIDFLRNASHELKTPVTAISGFAKTLLGGAMDDRKTLVEFLKIIDQQSAQLTSLIQDVLTISHIQNGAPKKPQLIELKKFVDNLLRGYTSMAKLREVTLVNQVPAEASVTIDSKLLTRILQNLVSNAVKYNRSGGQVTVKYSANDSFWQLYVSDTGIGIAQKDVSRLFERFYRADDSRTKQKVSGTGLGLAIVKELVDSIGGVIHVKSQRGVGSTFTVEFPINDASSTTPAKTASTSQTSKDNN</sequence>
<evidence type="ECO:0000256" key="5">
    <source>
        <dbReference type="ARBA" id="ARBA00022679"/>
    </source>
</evidence>
<keyword evidence="9" id="KW-1133">Transmembrane helix</keyword>
<dbReference type="PANTHER" id="PTHR45453:SF1">
    <property type="entry name" value="PHOSPHATE REGULON SENSOR PROTEIN PHOR"/>
    <property type="match status" value="1"/>
</dbReference>
<dbReference type="PROSITE" id="PS50109">
    <property type="entry name" value="HIS_KIN"/>
    <property type="match status" value="1"/>
</dbReference>
<feature type="domain" description="PAS" evidence="11">
    <location>
        <begin position="115"/>
        <end position="151"/>
    </location>
</feature>
<dbReference type="Pfam" id="PF02518">
    <property type="entry name" value="HATPase_c"/>
    <property type="match status" value="1"/>
</dbReference>
<dbReference type="RefSeq" id="WP_121979232.1">
    <property type="nucleotide sequence ID" value="NZ_JBHTLH010000004.1"/>
</dbReference>
<dbReference type="Gene3D" id="3.30.565.10">
    <property type="entry name" value="Histidine kinase-like ATPase, C-terminal domain"/>
    <property type="match status" value="1"/>
</dbReference>
<dbReference type="SUPFAM" id="SSF55874">
    <property type="entry name" value="ATPase domain of HSP90 chaperone/DNA topoisomerase II/histidine kinase"/>
    <property type="match status" value="1"/>
</dbReference>
<keyword evidence="9" id="KW-0812">Transmembrane</keyword>
<feature type="transmembrane region" description="Helical" evidence="9">
    <location>
        <begin position="35"/>
        <end position="55"/>
    </location>
</feature>
<keyword evidence="5" id="KW-0808">Transferase</keyword>
<dbReference type="Proteomes" id="UP001597156">
    <property type="component" value="Unassembled WGS sequence"/>
</dbReference>
<dbReference type="Pfam" id="PF13188">
    <property type="entry name" value="PAS_8"/>
    <property type="match status" value="1"/>
</dbReference>
<evidence type="ECO:0000259" key="10">
    <source>
        <dbReference type="PROSITE" id="PS50109"/>
    </source>
</evidence>
<comment type="catalytic activity">
    <reaction evidence="1">
        <text>ATP + protein L-histidine = ADP + protein N-phospho-L-histidine.</text>
        <dbReference type="EC" id="2.7.13.3"/>
    </reaction>
</comment>
<dbReference type="InterPro" id="IPR050351">
    <property type="entry name" value="BphY/WalK/GraS-like"/>
</dbReference>
<comment type="subcellular location">
    <subcellularLocation>
        <location evidence="2">Membrane</location>
    </subcellularLocation>
</comment>
<dbReference type="InterPro" id="IPR000014">
    <property type="entry name" value="PAS"/>
</dbReference>
<dbReference type="InterPro" id="IPR003594">
    <property type="entry name" value="HATPase_dom"/>
</dbReference>